<feature type="domain" description="Tyrosine specific protein phosphatases" evidence="11">
    <location>
        <begin position="458"/>
        <end position="542"/>
    </location>
</feature>
<evidence type="ECO:0000259" key="11">
    <source>
        <dbReference type="PROSITE" id="PS50056"/>
    </source>
</evidence>
<evidence type="ECO:0000256" key="7">
    <source>
        <dbReference type="ARBA" id="ARBA00055430"/>
    </source>
</evidence>
<evidence type="ECO:0000256" key="8">
    <source>
        <dbReference type="ARBA" id="ARBA00060781"/>
    </source>
</evidence>
<dbReference type="Pfam" id="PF00650">
    <property type="entry name" value="CRAL_TRIO"/>
    <property type="match status" value="1"/>
</dbReference>
<dbReference type="InterPro" id="IPR036273">
    <property type="entry name" value="CRAL/TRIO_N_dom_sf"/>
</dbReference>
<keyword evidence="5" id="KW-0904">Protein phosphatase</keyword>
<dbReference type="PANTHER" id="PTHR19134:SF285">
    <property type="entry name" value="TYROSINE-PROTEIN PHOSPHATASE NON-RECEPTOR TYPE 9"/>
    <property type="match status" value="1"/>
</dbReference>
<dbReference type="Gene3D" id="3.90.190.10">
    <property type="entry name" value="Protein tyrosine phosphatase superfamily"/>
    <property type="match status" value="1"/>
</dbReference>
<dbReference type="SMART" id="SM00516">
    <property type="entry name" value="SEC14"/>
    <property type="match status" value="1"/>
</dbReference>
<dbReference type="PROSITE" id="PS00383">
    <property type="entry name" value="TYR_PHOSPHATASE_1"/>
    <property type="match status" value="1"/>
</dbReference>
<dbReference type="SUPFAM" id="SSF46938">
    <property type="entry name" value="CRAL/TRIO N-terminal domain"/>
    <property type="match status" value="1"/>
</dbReference>
<accession>A0AAY4CY85</accession>
<evidence type="ECO:0000259" key="12">
    <source>
        <dbReference type="PROSITE" id="PS50191"/>
    </source>
</evidence>
<name>A0AAY4CY85_9TELE</name>
<dbReference type="CDD" id="cd14543">
    <property type="entry name" value="PTPc-N9"/>
    <property type="match status" value="1"/>
</dbReference>
<dbReference type="SUPFAM" id="SSF52799">
    <property type="entry name" value="(Phosphotyrosine protein) phosphatases II"/>
    <property type="match status" value="1"/>
</dbReference>
<dbReference type="PROSITE" id="PS50191">
    <property type="entry name" value="CRAL_TRIO"/>
    <property type="match status" value="1"/>
</dbReference>
<dbReference type="Proteomes" id="UP000694580">
    <property type="component" value="Chromosome 17"/>
</dbReference>
<dbReference type="SMART" id="SM01100">
    <property type="entry name" value="CRAL_TRIO_N"/>
    <property type="match status" value="1"/>
</dbReference>
<dbReference type="InterPro" id="IPR016130">
    <property type="entry name" value="Tyr_Pase_AS"/>
</dbReference>
<dbReference type="InterPro" id="IPR000242">
    <property type="entry name" value="PTP_cat"/>
</dbReference>
<dbReference type="FunFam" id="3.40.525.10:FF:000005">
    <property type="entry name" value="Tyrosine-protein phosphatase non-receptor type 9"/>
    <property type="match status" value="1"/>
</dbReference>
<dbReference type="InterPro" id="IPR050348">
    <property type="entry name" value="Protein-Tyr_Phosphatase"/>
</dbReference>
<dbReference type="GO" id="GO:0005737">
    <property type="term" value="C:cytoplasm"/>
    <property type="evidence" value="ECO:0007669"/>
    <property type="project" value="UniProtKB-SubCell"/>
</dbReference>
<keyword evidence="6" id="KW-0007">Acetylation</keyword>
<dbReference type="CDD" id="cd00170">
    <property type="entry name" value="SEC14"/>
    <property type="match status" value="1"/>
</dbReference>
<protein>
    <recommendedName>
        <fullName evidence="9">Tyrosine-protein phosphatase non-receptor type 9</fullName>
        <ecNumber evidence="2">3.1.3.48</ecNumber>
    </recommendedName>
</protein>
<dbReference type="GO" id="GO:0004725">
    <property type="term" value="F:protein tyrosine phosphatase activity"/>
    <property type="evidence" value="ECO:0007669"/>
    <property type="project" value="UniProtKB-EC"/>
</dbReference>
<dbReference type="Ensembl" id="ENSDCDT00010046723.1">
    <property type="protein sequence ID" value="ENSDCDP00010037191.1"/>
    <property type="gene ID" value="ENSDCDG00010023885.1"/>
</dbReference>
<dbReference type="InterPro" id="IPR001251">
    <property type="entry name" value="CRAL-TRIO_dom"/>
</dbReference>
<reference evidence="13" key="2">
    <citation type="submission" date="2025-08" db="UniProtKB">
        <authorList>
            <consortium name="Ensembl"/>
        </authorList>
    </citation>
    <scope>IDENTIFICATION</scope>
</reference>
<keyword evidence="14" id="KW-1185">Reference proteome</keyword>
<evidence type="ECO:0000256" key="5">
    <source>
        <dbReference type="ARBA" id="ARBA00022912"/>
    </source>
</evidence>
<feature type="domain" description="CRAL-TRIO" evidence="12">
    <location>
        <begin position="75"/>
        <end position="234"/>
    </location>
</feature>
<evidence type="ECO:0000256" key="2">
    <source>
        <dbReference type="ARBA" id="ARBA00013064"/>
    </source>
</evidence>
<evidence type="ECO:0000256" key="4">
    <source>
        <dbReference type="ARBA" id="ARBA00022801"/>
    </source>
</evidence>
<comment type="subcellular location">
    <subcellularLocation>
        <location evidence="1">Cytoplasm</location>
    </subcellularLocation>
</comment>
<evidence type="ECO:0000256" key="9">
    <source>
        <dbReference type="ARBA" id="ARBA00069781"/>
    </source>
</evidence>
<sequence>HMPESTGNPRQKATKQFLEEINKWTTQHGVSPLSWEVAVKFLMARKFDVLRAIELFHSYRETRLKEGIVKLQPMEEPLRSELLSGKFTVLSTRDPSGASIALYTAKLHHPNKTGNHVVLQALFYLLDRAVESFETQRNGLVFIYDMGGSNYNNFELDLSKKILNLLKGAFPARLKKVFIVGAPVWFRVPYNLLSLLLKEKLRERVQMVKMTDLRQHLPRDCLPEHLGGVLPLDAHSWNQQLLAGQNGRVDPVDELVGIPLVGTSVHMPGPEAMKLEELISHLSRAQRSGIYAEYDEIRKEPPAGTFHWALTAYNQERNRYGDVLCLDQTRRSDYINASFMDGYKQKNAYIGTQGPLERTYGDFWRMVWEQNVLIIVMTTRTDEGGRRKCGQYWPLQEGGQEVYGHIAVVNQRVDNHSHYNQTTLELHNTETCEQRQVTHFQYISWPDYGVPTSAVTLIDFLGAVKRQQKRAVQAMGTQWRGHPLGPPMVVHCSAGIGRTGTFCALDICLSQLQDLGTMNICQTVRRMRTQRAFSIQTPEQYYFCHTAILEHAQRQGLLTANQ</sequence>
<dbReference type="Gene3D" id="3.40.525.10">
    <property type="entry name" value="CRAL-TRIO lipid binding domain"/>
    <property type="match status" value="1"/>
</dbReference>
<evidence type="ECO:0000256" key="3">
    <source>
        <dbReference type="ARBA" id="ARBA00022490"/>
    </source>
</evidence>
<dbReference type="GeneTree" id="ENSGT00940000157447"/>
<evidence type="ECO:0000256" key="1">
    <source>
        <dbReference type="ARBA" id="ARBA00004496"/>
    </source>
</evidence>
<gene>
    <name evidence="13" type="primary">ptpn9a</name>
</gene>
<organism evidence="13 14">
    <name type="scientific">Denticeps clupeoides</name>
    <name type="common">denticle herring</name>
    <dbReference type="NCBI Taxonomy" id="299321"/>
    <lineage>
        <taxon>Eukaryota</taxon>
        <taxon>Metazoa</taxon>
        <taxon>Chordata</taxon>
        <taxon>Craniata</taxon>
        <taxon>Vertebrata</taxon>
        <taxon>Euteleostomi</taxon>
        <taxon>Actinopterygii</taxon>
        <taxon>Neopterygii</taxon>
        <taxon>Teleostei</taxon>
        <taxon>Clupei</taxon>
        <taxon>Clupeiformes</taxon>
        <taxon>Denticipitoidei</taxon>
        <taxon>Denticipitidae</taxon>
        <taxon>Denticeps</taxon>
    </lineage>
</organism>
<dbReference type="SUPFAM" id="SSF52087">
    <property type="entry name" value="CRAL/TRIO domain"/>
    <property type="match status" value="1"/>
</dbReference>
<dbReference type="SMART" id="SM00194">
    <property type="entry name" value="PTPc"/>
    <property type="match status" value="1"/>
</dbReference>
<evidence type="ECO:0000256" key="6">
    <source>
        <dbReference type="ARBA" id="ARBA00022990"/>
    </source>
</evidence>
<dbReference type="SMART" id="SM00404">
    <property type="entry name" value="PTPc_motif"/>
    <property type="match status" value="1"/>
</dbReference>
<dbReference type="PROSITE" id="PS50055">
    <property type="entry name" value="TYR_PHOSPHATASE_PTP"/>
    <property type="match status" value="1"/>
</dbReference>
<evidence type="ECO:0000313" key="13">
    <source>
        <dbReference type="Ensembl" id="ENSDCDP00010037191.1"/>
    </source>
</evidence>
<keyword evidence="4" id="KW-0378">Hydrolase</keyword>
<dbReference type="Pfam" id="PF00102">
    <property type="entry name" value="Y_phosphatase"/>
    <property type="match status" value="1"/>
</dbReference>
<dbReference type="FunFam" id="3.90.190.10:FF:000026">
    <property type="entry name" value="tyrosine-protein phosphatase non-receptor type 9"/>
    <property type="match status" value="1"/>
</dbReference>
<proteinExistence type="inferred from homology"/>
<comment type="function">
    <text evidence="7">Protein-tyrosine phosphatase that could participate in the transfer of hydrophobic ligands or in functions of the Golgi apparatus.</text>
</comment>
<comment type="similarity">
    <text evidence="8">Belongs to the protein-tyrosine phosphatase family. Non-receptor class 3 subfamily.</text>
</comment>
<dbReference type="InterPro" id="IPR029021">
    <property type="entry name" value="Prot-tyrosine_phosphatase-like"/>
</dbReference>
<dbReference type="InterPro" id="IPR000387">
    <property type="entry name" value="Tyr_Pase_dom"/>
</dbReference>
<dbReference type="InterPro" id="IPR036865">
    <property type="entry name" value="CRAL-TRIO_dom_sf"/>
</dbReference>
<reference evidence="13 14" key="1">
    <citation type="submission" date="2020-06" db="EMBL/GenBank/DDBJ databases">
        <authorList>
            <consortium name="Wellcome Sanger Institute Data Sharing"/>
        </authorList>
    </citation>
    <scope>NUCLEOTIDE SEQUENCE [LARGE SCALE GENOMIC DNA]</scope>
</reference>
<evidence type="ECO:0000313" key="14">
    <source>
        <dbReference type="Proteomes" id="UP000694580"/>
    </source>
</evidence>
<evidence type="ECO:0000259" key="10">
    <source>
        <dbReference type="PROSITE" id="PS50055"/>
    </source>
</evidence>
<dbReference type="EC" id="3.1.3.48" evidence="2"/>
<dbReference type="PRINTS" id="PR00700">
    <property type="entry name" value="PRTYPHPHTASE"/>
</dbReference>
<keyword evidence="3" id="KW-0963">Cytoplasm</keyword>
<dbReference type="AlphaFoldDB" id="A0AAY4CY85"/>
<dbReference type="PROSITE" id="PS50056">
    <property type="entry name" value="TYR_PHOSPHATASE_2"/>
    <property type="match status" value="1"/>
</dbReference>
<dbReference type="PANTHER" id="PTHR19134">
    <property type="entry name" value="RECEPTOR-TYPE TYROSINE-PROTEIN PHOSPHATASE"/>
    <property type="match status" value="1"/>
</dbReference>
<dbReference type="InterPro" id="IPR011074">
    <property type="entry name" value="CRAL/TRIO_N_dom"/>
</dbReference>
<feature type="domain" description="Tyrosine-protein phosphatase" evidence="10">
    <location>
        <begin position="290"/>
        <end position="551"/>
    </location>
</feature>
<dbReference type="InterPro" id="IPR003595">
    <property type="entry name" value="Tyr_Pase_cat"/>
</dbReference>
<reference evidence="13" key="3">
    <citation type="submission" date="2025-09" db="UniProtKB">
        <authorList>
            <consortium name="Ensembl"/>
        </authorList>
    </citation>
    <scope>IDENTIFICATION</scope>
</reference>